<sequence>MVLTVHHLQVSQSERIVWLCEELAIPYELKLYKRSPLLSPPAYLALHPMGAAPVITDGDITLAESNAITEYILNIYGDGKLVVQPGEKGYAEYLYWLHFANGTLQPAFGRAGTLVWAGVSEDNNIRSRVDNKVTQALQLVDNRLGETGAWLAGKEFTAADVMTVFTFTTMRKFVRVDLSRYGNILAYLQRVTKREGYRRAIENGDPELDLKELMGGPSPEPFSGLKR</sequence>
<dbReference type="GO" id="GO:0004364">
    <property type="term" value="F:glutathione transferase activity"/>
    <property type="evidence" value="ECO:0007669"/>
    <property type="project" value="UniProtKB-EC"/>
</dbReference>
<comment type="caution">
    <text evidence="8">The sequence shown here is derived from an EMBL/GenBank/DDBJ whole genome shotgun (WGS) entry which is preliminary data.</text>
</comment>
<dbReference type="SUPFAM" id="SSF52833">
    <property type="entry name" value="Thioredoxin-like"/>
    <property type="match status" value="1"/>
</dbReference>
<evidence type="ECO:0000256" key="2">
    <source>
        <dbReference type="ARBA" id="ARBA00012452"/>
    </source>
</evidence>
<dbReference type="FunFam" id="3.40.30.10:FF:000156">
    <property type="entry name" value="Glutathione S-transferase 1"/>
    <property type="match status" value="1"/>
</dbReference>
<dbReference type="PANTHER" id="PTHR44051:SF9">
    <property type="entry name" value="GLUTATHIONE S-TRANSFERASE 1"/>
    <property type="match status" value="1"/>
</dbReference>
<dbReference type="Gene3D" id="1.20.1050.10">
    <property type="match status" value="1"/>
</dbReference>
<dbReference type="SFLD" id="SFLDS00019">
    <property type="entry name" value="Glutathione_Transferase_(cytos"/>
    <property type="match status" value="1"/>
</dbReference>
<evidence type="ECO:0000259" key="7">
    <source>
        <dbReference type="PROSITE" id="PS50405"/>
    </source>
</evidence>
<feature type="domain" description="GST C-terminal" evidence="7">
    <location>
        <begin position="86"/>
        <end position="210"/>
    </location>
</feature>
<dbReference type="InterPro" id="IPR036282">
    <property type="entry name" value="Glutathione-S-Trfase_C_sf"/>
</dbReference>
<dbReference type="InterPro" id="IPR004045">
    <property type="entry name" value="Glutathione_S-Trfase_N"/>
</dbReference>
<dbReference type="SFLD" id="SFLDG00358">
    <property type="entry name" value="Main_(cytGST)"/>
    <property type="match status" value="1"/>
</dbReference>
<name>A0AAN7YS01_9PEZI</name>
<feature type="region of interest" description="Disordered" evidence="5">
    <location>
        <begin position="208"/>
        <end position="227"/>
    </location>
</feature>
<dbReference type="SUPFAM" id="SSF47616">
    <property type="entry name" value="GST C-terminal domain-like"/>
    <property type="match status" value="1"/>
</dbReference>
<dbReference type="InterPro" id="IPR010987">
    <property type="entry name" value="Glutathione-S-Trfase_C-like"/>
</dbReference>
<dbReference type="PANTHER" id="PTHR44051">
    <property type="entry name" value="GLUTATHIONE S-TRANSFERASE-RELATED"/>
    <property type="match status" value="1"/>
</dbReference>
<dbReference type="Proteomes" id="UP001310890">
    <property type="component" value="Unassembled WGS sequence"/>
</dbReference>
<dbReference type="PROSITE" id="PS50405">
    <property type="entry name" value="GST_CTER"/>
    <property type="match status" value="1"/>
</dbReference>
<dbReference type="GO" id="GO:0005737">
    <property type="term" value="C:cytoplasm"/>
    <property type="evidence" value="ECO:0007669"/>
    <property type="project" value="UniProtKB-ARBA"/>
</dbReference>
<dbReference type="InterPro" id="IPR040079">
    <property type="entry name" value="Glutathione_S-Trfase"/>
</dbReference>
<evidence type="ECO:0000256" key="5">
    <source>
        <dbReference type="SAM" id="MobiDB-lite"/>
    </source>
</evidence>
<comment type="catalytic activity">
    <reaction evidence="4">
        <text>RX + glutathione = an S-substituted glutathione + a halide anion + H(+)</text>
        <dbReference type="Rhea" id="RHEA:16437"/>
        <dbReference type="ChEBI" id="CHEBI:15378"/>
        <dbReference type="ChEBI" id="CHEBI:16042"/>
        <dbReference type="ChEBI" id="CHEBI:17792"/>
        <dbReference type="ChEBI" id="CHEBI:57925"/>
        <dbReference type="ChEBI" id="CHEBI:90779"/>
        <dbReference type="EC" id="2.5.1.18"/>
    </reaction>
</comment>
<evidence type="ECO:0000313" key="8">
    <source>
        <dbReference type="EMBL" id="KAK5113996.1"/>
    </source>
</evidence>
<protein>
    <recommendedName>
        <fullName evidence="2">glutathione transferase</fullName>
        <ecNumber evidence="2">2.5.1.18</ecNumber>
    </recommendedName>
</protein>
<dbReference type="Pfam" id="PF13409">
    <property type="entry name" value="GST_N_2"/>
    <property type="match status" value="1"/>
</dbReference>
<dbReference type="InterPro" id="IPR004046">
    <property type="entry name" value="GST_C"/>
</dbReference>
<dbReference type="GO" id="GO:0004602">
    <property type="term" value="F:glutathione peroxidase activity"/>
    <property type="evidence" value="ECO:0007669"/>
    <property type="project" value="UniProtKB-ARBA"/>
</dbReference>
<dbReference type="PROSITE" id="PS50404">
    <property type="entry name" value="GST_NTER"/>
    <property type="match status" value="1"/>
</dbReference>
<dbReference type="EC" id="2.5.1.18" evidence="2"/>
<evidence type="ECO:0000256" key="4">
    <source>
        <dbReference type="ARBA" id="ARBA00047960"/>
    </source>
</evidence>
<dbReference type="Gene3D" id="3.40.30.10">
    <property type="entry name" value="Glutaredoxin"/>
    <property type="match status" value="1"/>
</dbReference>
<dbReference type="AlphaFoldDB" id="A0AAN7YS01"/>
<proteinExistence type="inferred from homology"/>
<reference evidence="8" key="1">
    <citation type="submission" date="2023-08" db="EMBL/GenBank/DDBJ databases">
        <title>Black Yeasts Isolated from many extreme environments.</title>
        <authorList>
            <person name="Coleine C."/>
            <person name="Stajich J.E."/>
            <person name="Selbmann L."/>
        </authorList>
    </citation>
    <scope>NUCLEOTIDE SEQUENCE</scope>
    <source>
        <strain evidence="8">CCFEE 5401</strain>
    </source>
</reference>
<gene>
    <name evidence="8" type="ORF">LTR62_003119</name>
</gene>
<dbReference type="InterPro" id="IPR036249">
    <property type="entry name" value="Thioredoxin-like_sf"/>
</dbReference>
<dbReference type="EMBL" id="JAVRRL010000020">
    <property type="protein sequence ID" value="KAK5113996.1"/>
    <property type="molecule type" value="Genomic_DNA"/>
</dbReference>
<keyword evidence="3" id="KW-0808">Transferase</keyword>
<evidence type="ECO:0000259" key="6">
    <source>
        <dbReference type="PROSITE" id="PS50404"/>
    </source>
</evidence>
<evidence type="ECO:0000256" key="3">
    <source>
        <dbReference type="ARBA" id="ARBA00022679"/>
    </source>
</evidence>
<dbReference type="Pfam" id="PF00043">
    <property type="entry name" value="GST_C"/>
    <property type="match status" value="1"/>
</dbReference>
<organism evidence="8 9">
    <name type="scientific">Meristemomyces frigidus</name>
    <dbReference type="NCBI Taxonomy" id="1508187"/>
    <lineage>
        <taxon>Eukaryota</taxon>
        <taxon>Fungi</taxon>
        <taxon>Dikarya</taxon>
        <taxon>Ascomycota</taxon>
        <taxon>Pezizomycotina</taxon>
        <taxon>Dothideomycetes</taxon>
        <taxon>Dothideomycetidae</taxon>
        <taxon>Mycosphaerellales</taxon>
        <taxon>Teratosphaeriaceae</taxon>
        <taxon>Meristemomyces</taxon>
    </lineage>
</organism>
<evidence type="ECO:0000256" key="1">
    <source>
        <dbReference type="ARBA" id="ARBA00007409"/>
    </source>
</evidence>
<dbReference type="CDD" id="cd03046">
    <property type="entry name" value="GST_N_GTT1_like"/>
    <property type="match status" value="1"/>
</dbReference>
<feature type="domain" description="GST N-terminal" evidence="6">
    <location>
        <begin position="1"/>
        <end position="80"/>
    </location>
</feature>
<comment type="similarity">
    <text evidence="1">Belongs to the GST superfamily.</text>
</comment>
<accession>A0AAN7YS01</accession>
<evidence type="ECO:0000313" key="9">
    <source>
        <dbReference type="Proteomes" id="UP001310890"/>
    </source>
</evidence>
<dbReference type="SFLD" id="SFLDG01150">
    <property type="entry name" value="Main.1:_Beta-like"/>
    <property type="match status" value="1"/>
</dbReference>